<evidence type="ECO:0000313" key="2">
    <source>
        <dbReference type="Proteomes" id="UP001408789"/>
    </source>
</evidence>
<evidence type="ECO:0000313" key="1">
    <source>
        <dbReference type="EMBL" id="KAK9047907.1"/>
    </source>
</evidence>
<organism evidence="1 2">
    <name type="scientific">Deinandra increscens subsp. villosa</name>
    <dbReference type="NCBI Taxonomy" id="3103831"/>
    <lineage>
        <taxon>Eukaryota</taxon>
        <taxon>Viridiplantae</taxon>
        <taxon>Streptophyta</taxon>
        <taxon>Embryophyta</taxon>
        <taxon>Tracheophyta</taxon>
        <taxon>Spermatophyta</taxon>
        <taxon>Magnoliopsida</taxon>
        <taxon>eudicotyledons</taxon>
        <taxon>Gunneridae</taxon>
        <taxon>Pentapetalae</taxon>
        <taxon>asterids</taxon>
        <taxon>campanulids</taxon>
        <taxon>Asterales</taxon>
        <taxon>Asteraceae</taxon>
        <taxon>Asteroideae</taxon>
        <taxon>Heliantheae alliance</taxon>
        <taxon>Madieae</taxon>
        <taxon>Madiinae</taxon>
        <taxon>Deinandra</taxon>
    </lineage>
</organism>
<dbReference type="Proteomes" id="UP001408789">
    <property type="component" value="Unassembled WGS sequence"/>
</dbReference>
<comment type="caution">
    <text evidence="1">The sequence shown here is derived from an EMBL/GenBank/DDBJ whole genome shotgun (WGS) entry which is preliminary data.</text>
</comment>
<name>A0AAP0GGP2_9ASTR</name>
<sequence length="55" mass="5892">LLGYEGLEVINSEGGTVDAEVEAQRGRWKGEEDDEVPVLVAGETFKVAAEEGQKS</sequence>
<keyword evidence="2" id="KW-1185">Reference proteome</keyword>
<accession>A0AAP0GGP2</accession>
<proteinExistence type="predicted"/>
<dbReference type="AlphaFoldDB" id="A0AAP0GGP2"/>
<protein>
    <submittedName>
        <fullName evidence="1">Uncharacterized protein</fullName>
    </submittedName>
</protein>
<gene>
    <name evidence="1" type="ORF">SSX86_033131</name>
</gene>
<feature type="non-terminal residue" evidence="1">
    <location>
        <position position="1"/>
    </location>
</feature>
<reference evidence="1 2" key="1">
    <citation type="submission" date="2024-04" db="EMBL/GenBank/DDBJ databases">
        <title>The reference genome of an endangered Asteraceae, Deinandra increscens subsp. villosa, native to the Central Coast of California.</title>
        <authorList>
            <person name="Guilliams M."/>
            <person name="Hasenstab-Lehman K."/>
            <person name="Meyer R."/>
            <person name="Mcevoy S."/>
        </authorList>
    </citation>
    <scope>NUCLEOTIDE SEQUENCE [LARGE SCALE GENOMIC DNA]</scope>
    <source>
        <tissue evidence="1">Leaf</tissue>
    </source>
</reference>
<dbReference type="EMBL" id="JBCNJP010020194">
    <property type="protein sequence ID" value="KAK9047907.1"/>
    <property type="molecule type" value="Genomic_DNA"/>
</dbReference>